<keyword evidence="8" id="KW-1185">Reference proteome</keyword>
<dbReference type="Gene3D" id="3.30.40.10">
    <property type="entry name" value="Zinc/RING finger domain, C3HC4 (zinc finger)"/>
    <property type="match status" value="1"/>
</dbReference>
<dbReference type="Proteomes" id="UP000037510">
    <property type="component" value="Unassembled WGS sequence"/>
</dbReference>
<reference evidence="7 8" key="1">
    <citation type="journal article" date="2015" name="Genome Biol. Evol.">
        <title>The genome of winter moth (Operophtera brumata) provides a genomic perspective on sexual dimorphism and phenology.</title>
        <authorList>
            <person name="Derks M.F."/>
            <person name="Smit S."/>
            <person name="Salis L."/>
            <person name="Schijlen E."/>
            <person name="Bossers A."/>
            <person name="Mateman C."/>
            <person name="Pijl A.S."/>
            <person name="de Ridder D."/>
            <person name="Groenen M.A."/>
            <person name="Visser M.E."/>
            <person name="Megens H.J."/>
        </authorList>
    </citation>
    <scope>NUCLEOTIDE SEQUENCE [LARGE SCALE GENOMIC DNA]</scope>
    <source>
        <strain evidence="7">WM2013NL</strain>
        <tissue evidence="7">Head and thorax</tissue>
    </source>
</reference>
<dbReference type="Pfam" id="PF00628">
    <property type="entry name" value="PHD"/>
    <property type="match status" value="1"/>
</dbReference>
<evidence type="ECO:0000259" key="5">
    <source>
        <dbReference type="Pfam" id="PF00628"/>
    </source>
</evidence>
<evidence type="ECO:0000259" key="6">
    <source>
        <dbReference type="Pfam" id="PF25298"/>
    </source>
</evidence>
<protein>
    <submittedName>
        <fullName evidence="7">Zinc finger DNA binding protein</fullName>
    </submittedName>
</protein>
<evidence type="ECO:0000256" key="4">
    <source>
        <dbReference type="SAM" id="MobiDB-lite"/>
    </source>
</evidence>
<feature type="non-terminal residue" evidence="7">
    <location>
        <position position="392"/>
    </location>
</feature>
<dbReference type="InterPro" id="IPR011011">
    <property type="entry name" value="Znf_FYVE_PHD"/>
</dbReference>
<evidence type="ECO:0000256" key="3">
    <source>
        <dbReference type="ARBA" id="ARBA00022833"/>
    </source>
</evidence>
<dbReference type="SUPFAM" id="SSF57903">
    <property type="entry name" value="FYVE/PHD zinc finger"/>
    <property type="match status" value="1"/>
</dbReference>
<name>A0A0L7L3E9_OPEBR</name>
<keyword evidence="2" id="KW-0863">Zinc-finger</keyword>
<dbReference type="EMBL" id="JTDY01003264">
    <property type="protein sequence ID" value="KOB69846.1"/>
    <property type="molecule type" value="Genomic_DNA"/>
</dbReference>
<sequence length="392" mass="44278">MSEPSESIWWGCCDADVEDCDFILCSLCHKGYHLDCIATTEVGKNIASGQDVSPNWACPSCSAKSKSRNSTPLRSQNRPPKRAALNSPPKTDSSLTRDDVRDVVQELFYREMENLFIRLSQQISASMVSELAPIKKEMSELRASITFINEQFEGVLMKQTSVTEEMKEIHAENAENAFSEHGYARGNNIEVQCVPERNNENVINIVQNISDIIGCDIKDENILSCSRIAKLNPKGARPRSIVVQFNSPRVRDTFLASSIKFNKSNTSNRLNSSHIGLNGEKTPIFVVEHLSASNKALHSAARLAAREKGYKFVWVRNGRIFMRKTETSDYKIIKNLEALNNLEDWESMCEDLWICIDFPDRNSIRKIAVCAVYLPSPIKRPILEHFIANCNR</sequence>
<dbReference type="InterPro" id="IPR019787">
    <property type="entry name" value="Znf_PHD-finger"/>
</dbReference>
<evidence type="ECO:0000256" key="2">
    <source>
        <dbReference type="ARBA" id="ARBA00022771"/>
    </source>
</evidence>
<dbReference type="GO" id="GO:0008270">
    <property type="term" value="F:zinc ion binding"/>
    <property type="evidence" value="ECO:0007669"/>
    <property type="project" value="UniProtKB-KW"/>
</dbReference>
<accession>A0A0L7L3E9</accession>
<dbReference type="AlphaFoldDB" id="A0A0L7L3E9"/>
<dbReference type="InterPro" id="IPR013083">
    <property type="entry name" value="Znf_RING/FYVE/PHD"/>
</dbReference>
<feature type="domain" description="PHD-type" evidence="5">
    <location>
        <begin position="12"/>
        <end position="61"/>
    </location>
</feature>
<feature type="compositionally biased region" description="Polar residues" evidence="4">
    <location>
        <begin position="62"/>
        <end position="78"/>
    </location>
</feature>
<dbReference type="InterPro" id="IPR057251">
    <property type="entry name" value="FP_C"/>
</dbReference>
<evidence type="ECO:0000313" key="7">
    <source>
        <dbReference type="EMBL" id="KOB69846.1"/>
    </source>
</evidence>
<feature type="domain" description="FP protein C-terminal" evidence="6">
    <location>
        <begin position="292"/>
        <end position="342"/>
    </location>
</feature>
<comment type="caution">
    <text evidence="7">The sequence shown here is derived from an EMBL/GenBank/DDBJ whole genome shotgun (WGS) entry which is preliminary data.</text>
</comment>
<gene>
    <name evidence="7" type="ORF">OBRU01_14716</name>
</gene>
<keyword evidence="1" id="KW-0479">Metal-binding</keyword>
<evidence type="ECO:0000313" key="8">
    <source>
        <dbReference type="Proteomes" id="UP000037510"/>
    </source>
</evidence>
<organism evidence="7 8">
    <name type="scientific">Operophtera brumata</name>
    <name type="common">Winter moth</name>
    <name type="synonym">Phalaena brumata</name>
    <dbReference type="NCBI Taxonomy" id="104452"/>
    <lineage>
        <taxon>Eukaryota</taxon>
        <taxon>Metazoa</taxon>
        <taxon>Ecdysozoa</taxon>
        <taxon>Arthropoda</taxon>
        <taxon>Hexapoda</taxon>
        <taxon>Insecta</taxon>
        <taxon>Pterygota</taxon>
        <taxon>Neoptera</taxon>
        <taxon>Endopterygota</taxon>
        <taxon>Lepidoptera</taxon>
        <taxon>Glossata</taxon>
        <taxon>Ditrysia</taxon>
        <taxon>Geometroidea</taxon>
        <taxon>Geometridae</taxon>
        <taxon>Larentiinae</taxon>
        <taxon>Operophtera</taxon>
    </lineage>
</organism>
<dbReference type="Pfam" id="PF25298">
    <property type="entry name" value="Baculo_FP_2nd"/>
    <property type="match status" value="1"/>
</dbReference>
<keyword evidence="3" id="KW-0862">Zinc</keyword>
<evidence type="ECO:0000256" key="1">
    <source>
        <dbReference type="ARBA" id="ARBA00022723"/>
    </source>
</evidence>
<proteinExistence type="predicted"/>
<feature type="region of interest" description="Disordered" evidence="4">
    <location>
        <begin position="62"/>
        <end position="97"/>
    </location>
</feature>